<accession>A0A8X6QP99</accession>
<gene>
    <name evidence="1" type="ORF">NPIL_65931</name>
</gene>
<name>A0A8X6QP99_NEPPI</name>
<reference evidence="1" key="1">
    <citation type="submission" date="2020-08" db="EMBL/GenBank/DDBJ databases">
        <title>Multicomponent nature underlies the extraordinary mechanical properties of spider dragline silk.</title>
        <authorList>
            <person name="Kono N."/>
            <person name="Nakamura H."/>
            <person name="Mori M."/>
            <person name="Yoshida Y."/>
            <person name="Ohtoshi R."/>
            <person name="Malay A.D."/>
            <person name="Moran D.A.P."/>
            <person name="Tomita M."/>
            <person name="Numata K."/>
            <person name="Arakawa K."/>
        </authorList>
    </citation>
    <scope>NUCLEOTIDE SEQUENCE</scope>
</reference>
<protein>
    <submittedName>
        <fullName evidence="1">Uncharacterized protein</fullName>
    </submittedName>
</protein>
<dbReference type="Proteomes" id="UP000887013">
    <property type="component" value="Unassembled WGS sequence"/>
</dbReference>
<dbReference type="OrthoDB" id="10288634at2759"/>
<evidence type="ECO:0000313" key="2">
    <source>
        <dbReference type="Proteomes" id="UP000887013"/>
    </source>
</evidence>
<comment type="caution">
    <text evidence="1">The sequence shown here is derived from an EMBL/GenBank/DDBJ whole genome shotgun (WGS) entry which is preliminary data.</text>
</comment>
<keyword evidence="2" id="KW-1185">Reference proteome</keyword>
<evidence type="ECO:0000313" key="1">
    <source>
        <dbReference type="EMBL" id="GFU35395.1"/>
    </source>
</evidence>
<proteinExistence type="predicted"/>
<organism evidence="1 2">
    <name type="scientific">Nephila pilipes</name>
    <name type="common">Giant wood spider</name>
    <name type="synonym">Nephila maculata</name>
    <dbReference type="NCBI Taxonomy" id="299642"/>
    <lineage>
        <taxon>Eukaryota</taxon>
        <taxon>Metazoa</taxon>
        <taxon>Ecdysozoa</taxon>
        <taxon>Arthropoda</taxon>
        <taxon>Chelicerata</taxon>
        <taxon>Arachnida</taxon>
        <taxon>Araneae</taxon>
        <taxon>Araneomorphae</taxon>
        <taxon>Entelegynae</taxon>
        <taxon>Araneoidea</taxon>
        <taxon>Nephilidae</taxon>
        <taxon>Nephila</taxon>
    </lineage>
</organism>
<sequence>MPSVICPSRFSSLLLVAIQKSSDKWRLRAKNTTEGEKKNDKESERAGFQELRETILLIHLGLTTEQEDRSNHVRS</sequence>
<dbReference type="AlphaFoldDB" id="A0A8X6QP99"/>
<dbReference type="EMBL" id="BMAW01083730">
    <property type="protein sequence ID" value="GFU35395.1"/>
    <property type="molecule type" value="Genomic_DNA"/>
</dbReference>